<dbReference type="OrthoDB" id="5189326at2"/>
<sequence length="400" mass="43063">MSEQEENAPDAPRLGRRMLLIGVVAVGAVAVSLLAFPDRARVDSSAAAPATDLPPPLTDVWPEAVRELPLRLPNGKLYTPILFLDRDRMLIKSQSGVEKADLLSSYDLRTGEVKELARLVARPEMVRPASDFAVGSGTIVWRTVRRERGDHVTDIWTAPVTGGAATVRATTRPDRLRGDLLLHASSSATAYADPFHGLSVAGGNVYWSSATAGLWRLPLTGGAPPARVPGTAGYHLLAYPWMAWPDQFGRPLRISSPSPTPAVLPAYGELLNVETGQTRTAVIPPSWTCGLTRCLGPLPGSRDQDAATQSRDGSAQRRLPSLGTMGATIAQDRFSVLRVYGEPHKVVAVALVDLKTGEAGLVGMRGVENGLARQTFSHDSDLYHFKQNGKMIIVDLRAIY</sequence>
<organism evidence="3 4">
    <name type="scientific">Acrocarpospora macrocephala</name>
    <dbReference type="NCBI Taxonomy" id="150177"/>
    <lineage>
        <taxon>Bacteria</taxon>
        <taxon>Bacillati</taxon>
        <taxon>Actinomycetota</taxon>
        <taxon>Actinomycetes</taxon>
        <taxon>Streptosporangiales</taxon>
        <taxon>Streptosporangiaceae</taxon>
        <taxon>Acrocarpospora</taxon>
    </lineage>
</organism>
<feature type="region of interest" description="Disordered" evidence="1">
    <location>
        <begin position="300"/>
        <end position="319"/>
    </location>
</feature>
<keyword evidence="2" id="KW-0472">Membrane</keyword>
<protein>
    <submittedName>
        <fullName evidence="3">Uncharacterized protein</fullName>
    </submittedName>
</protein>
<keyword evidence="4" id="KW-1185">Reference proteome</keyword>
<name>A0A5M3WWT7_9ACTN</name>
<reference evidence="3 4" key="1">
    <citation type="submission" date="2019-10" db="EMBL/GenBank/DDBJ databases">
        <title>Whole genome shotgun sequence of Acrocarpospora macrocephala NBRC 16266.</title>
        <authorList>
            <person name="Ichikawa N."/>
            <person name="Kimura A."/>
            <person name="Kitahashi Y."/>
            <person name="Komaki H."/>
            <person name="Oguchi A."/>
        </authorList>
    </citation>
    <scope>NUCLEOTIDE SEQUENCE [LARGE SCALE GENOMIC DNA]</scope>
    <source>
        <strain evidence="3 4">NBRC 16266</strain>
    </source>
</reference>
<evidence type="ECO:0000313" key="4">
    <source>
        <dbReference type="Proteomes" id="UP000331127"/>
    </source>
</evidence>
<evidence type="ECO:0000256" key="1">
    <source>
        <dbReference type="SAM" id="MobiDB-lite"/>
    </source>
</evidence>
<dbReference type="AlphaFoldDB" id="A0A5M3WWT7"/>
<dbReference type="RefSeq" id="WP_155357990.1">
    <property type="nucleotide sequence ID" value="NZ_BAAAHL010000080.1"/>
</dbReference>
<proteinExistence type="predicted"/>
<comment type="caution">
    <text evidence="3">The sequence shown here is derived from an EMBL/GenBank/DDBJ whole genome shotgun (WGS) entry which is preliminary data.</text>
</comment>
<gene>
    <name evidence="3" type="ORF">Amac_062890</name>
</gene>
<feature type="transmembrane region" description="Helical" evidence="2">
    <location>
        <begin position="18"/>
        <end position="36"/>
    </location>
</feature>
<dbReference type="Proteomes" id="UP000331127">
    <property type="component" value="Unassembled WGS sequence"/>
</dbReference>
<evidence type="ECO:0000313" key="3">
    <source>
        <dbReference type="EMBL" id="GES12692.1"/>
    </source>
</evidence>
<evidence type="ECO:0000256" key="2">
    <source>
        <dbReference type="SAM" id="Phobius"/>
    </source>
</evidence>
<keyword evidence="2" id="KW-0812">Transmembrane</keyword>
<keyword evidence="2" id="KW-1133">Transmembrane helix</keyword>
<dbReference type="EMBL" id="BLAE01000038">
    <property type="protein sequence ID" value="GES12692.1"/>
    <property type="molecule type" value="Genomic_DNA"/>
</dbReference>
<accession>A0A5M3WWT7</accession>